<comment type="caution">
    <text evidence="1">The sequence shown here is derived from an EMBL/GenBank/DDBJ whole genome shotgun (WGS) entry which is preliminary data.</text>
</comment>
<dbReference type="PATRIC" id="fig|649747.3.peg.1224"/>
<dbReference type="Proteomes" id="UP000016511">
    <property type="component" value="Unassembled WGS sequence"/>
</dbReference>
<gene>
    <name evidence="1" type="ORF">HMPREF0083_01351</name>
</gene>
<organism evidence="1 2">
    <name type="scientific">Aneurinibacillus aneurinilyticus ATCC 12856</name>
    <dbReference type="NCBI Taxonomy" id="649747"/>
    <lineage>
        <taxon>Bacteria</taxon>
        <taxon>Bacillati</taxon>
        <taxon>Bacillota</taxon>
        <taxon>Bacilli</taxon>
        <taxon>Bacillales</taxon>
        <taxon>Paenibacillaceae</taxon>
        <taxon>Aneurinibacillus group</taxon>
        <taxon>Aneurinibacillus</taxon>
    </lineage>
</organism>
<evidence type="ECO:0000313" key="2">
    <source>
        <dbReference type="Proteomes" id="UP000016511"/>
    </source>
</evidence>
<dbReference type="eggNOG" id="ENOG5034AK3">
    <property type="taxonomic scope" value="Bacteria"/>
</dbReference>
<evidence type="ECO:0000313" key="1">
    <source>
        <dbReference type="EMBL" id="ERI10571.1"/>
    </source>
</evidence>
<accession>U1YIF0</accession>
<proteinExistence type="predicted"/>
<dbReference type="EMBL" id="AWSJ01000091">
    <property type="protein sequence ID" value="ERI10571.1"/>
    <property type="molecule type" value="Genomic_DNA"/>
</dbReference>
<reference evidence="1 2" key="1">
    <citation type="submission" date="2013-08" db="EMBL/GenBank/DDBJ databases">
        <authorList>
            <person name="Weinstock G."/>
            <person name="Sodergren E."/>
            <person name="Wylie T."/>
            <person name="Fulton L."/>
            <person name="Fulton R."/>
            <person name="Fronick C."/>
            <person name="O'Laughlin M."/>
            <person name="Godfrey J."/>
            <person name="Miner T."/>
            <person name="Herter B."/>
            <person name="Appelbaum E."/>
            <person name="Cordes M."/>
            <person name="Lek S."/>
            <person name="Wollam A."/>
            <person name="Pepin K.H."/>
            <person name="Palsikar V.B."/>
            <person name="Mitreva M."/>
            <person name="Wilson R.K."/>
        </authorList>
    </citation>
    <scope>NUCLEOTIDE SEQUENCE [LARGE SCALE GENOMIC DNA]</scope>
    <source>
        <strain evidence="1 2">ATCC 12856</strain>
    </source>
</reference>
<dbReference type="AlphaFoldDB" id="U1YIF0"/>
<protein>
    <submittedName>
        <fullName evidence="1">Uncharacterized protein</fullName>
    </submittedName>
</protein>
<name>U1YIF0_ANEAE</name>
<sequence>MMEGGSKMNVFGKKLLGIILTILIVITSTANTSAASSQSPLGDDFDRKMLADIIMEITYINGLLEPLDLSLGDFLSFPEVDESFYEGMEEIEEYPLTNGQALQLATAPFSRNASTREEASVFGNRYSYAVYIAGENMKRDRYATDLESETVYMYLSHFIDLSQLPGPNSPVDQNSNDGSFSAWITNDDRIAYEIYLNKVANGAMANDMRKSTTALISLMNTGSGAVAKDTLENVGKKINGAQDILATYRDGKTLMQSTVNLVKNKMTEAHSARELIDMVTESLALEDYDDEMSYFAANTVVSIGASLAGGGLAGLPASAGLFSVNTVTMVYKDFYDYACWVSLSIYRQSRIALRFMRYMGMS</sequence>
<keyword evidence="2" id="KW-1185">Reference proteome</keyword>
<dbReference type="HOGENOM" id="CLU_825972_0_0_9"/>